<protein>
    <submittedName>
        <fullName evidence="7">Cytochrome P450</fullName>
    </submittedName>
</protein>
<evidence type="ECO:0000313" key="8">
    <source>
        <dbReference type="Proteomes" id="UP000193689"/>
    </source>
</evidence>
<keyword evidence="3 6" id="KW-0349">Heme</keyword>
<dbReference type="GO" id="GO:0004497">
    <property type="term" value="F:monooxygenase activity"/>
    <property type="evidence" value="ECO:0007669"/>
    <property type="project" value="InterPro"/>
</dbReference>
<dbReference type="AlphaFoldDB" id="A0A1Y2DCF2"/>
<evidence type="ECO:0000256" key="5">
    <source>
        <dbReference type="ARBA" id="ARBA00023004"/>
    </source>
</evidence>
<comment type="caution">
    <text evidence="7">The sequence shown here is derived from an EMBL/GenBank/DDBJ whole genome shotgun (WGS) entry which is preliminary data.</text>
</comment>
<dbReference type="PANTHER" id="PTHR24305">
    <property type="entry name" value="CYTOCHROME P450"/>
    <property type="match status" value="1"/>
</dbReference>
<gene>
    <name evidence="7" type="ORF">BCR38DRAFT_469322</name>
</gene>
<sequence>MADLSVFSSPLLGIELCLGLISLLIWRRYCSPLRDIPGPFLASFTRLWHVGKIFAGDQNLELIRLHDQHGHFVRIADDEVSVSHLDGIKKLLLAPIPKGYWYSGTILPDYRFVAPMSVTDPKAKIALSKALSSGYTLSNILRSEDAINRNIELLLGWLDKFSSNNQPMNFDEYLAYTTFDIVGEVIFSKPFGFLTAGYDIDHSIANSGYLSLFIAFASFYKKLCTLLLTNPVMTWLQILPMGHVYNTAMKAVDERQKNVDARFDVVAHWFRTHEKMPKSLTMRNIYAQATNNVGAGADTVNCALQSFIYYTIRNPDYYGRMREEIQQAQEQGMCEGKVVTYADAQKLPYLQACIKEALRFFHPVPMGLPRTAPAGGISIGDRTFPEGTILSISPWVVHLSTEIWGEDAREFNPDRWFREDAVELEKKFFIPFGAGYNSCPGHNIAKLEISKIAATIVRDYDIRQVDKSQEWKWRANFTLVPHSWPIYVERRVHKSSHASSDV</sequence>
<dbReference type="STRING" id="1141098.A0A1Y2DCF2"/>
<evidence type="ECO:0000256" key="1">
    <source>
        <dbReference type="ARBA" id="ARBA00001971"/>
    </source>
</evidence>
<dbReference type="OrthoDB" id="3934656at2759"/>
<dbReference type="PRINTS" id="PR00463">
    <property type="entry name" value="EP450I"/>
</dbReference>
<keyword evidence="5 6" id="KW-0408">Iron</keyword>
<dbReference type="PANTHER" id="PTHR24305:SF232">
    <property type="entry name" value="P450, PUTATIVE (EUROFUNG)-RELATED"/>
    <property type="match status" value="1"/>
</dbReference>
<dbReference type="GO" id="GO:0016705">
    <property type="term" value="F:oxidoreductase activity, acting on paired donors, with incorporation or reduction of molecular oxygen"/>
    <property type="evidence" value="ECO:0007669"/>
    <property type="project" value="InterPro"/>
</dbReference>
<dbReference type="Pfam" id="PF00067">
    <property type="entry name" value="p450"/>
    <property type="match status" value="1"/>
</dbReference>
<dbReference type="EMBL" id="MCFJ01000021">
    <property type="protein sequence ID" value="ORY56949.1"/>
    <property type="molecule type" value="Genomic_DNA"/>
</dbReference>
<dbReference type="InterPro" id="IPR036396">
    <property type="entry name" value="Cyt_P450_sf"/>
</dbReference>
<dbReference type="InterPro" id="IPR001128">
    <property type="entry name" value="Cyt_P450"/>
</dbReference>
<dbReference type="CDD" id="cd11060">
    <property type="entry name" value="CYP57A1-like"/>
    <property type="match status" value="1"/>
</dbReference>
<proteinExistence type="inferred from homology"/>
<dbReference type="InParanoid" id="A0A1Y2DCF2"/>
<dbReference type="Proteomes" id="UP000193689">
    <property type="component" value="Unassembled WGS sequence"/>
</dbReference>
<evidence type="ECO:0000256" key="3">
    <source>
        <dbReference type="ARBA" id="ARBA00022617"/>
    </source>
</evidence>
<reference evidence="7 8" key="1">
    <citation type="submission" date="2016-07" db="EMBL/GenBank/DDBJ databases">
        <title>Pervasive Adenine N6-methylation of Active Genes in Fungi.</title>
        <authorList>
            <consortium name="DOE Joint Genome Institute"/>
            <person name="Mondo S.J."/>
            <person name="Dannebaum R.O."/>
            <person name="Kuo R.C."/>
            <person name="Labutti K."/>
            <person name="Haridas S."/>
            <person name="Kuo A."/>
            <person name="Salamov A."/>
            <person name="Ahrendt S.R."/>
            <person name="Lipzen A."/>
            <person name="Sullivan W."/>
            <person name="Andreopoulos W.B."/>
            <person name="Clum A."/>
            <person name="Lindquist E."/>
            <person name="Daum C."/>
            <person name="Ramamoorthy G.K."/>
            <person name="Gryganskyi A."/>
            <person name="Culley D."/>
            <person name="Magnuson J.K."/>
            <person name="James T.Y."/>
            <person name="O'Malley M.A."/>
            <person name="Stajich J.E."/>
            <person name="Spatafora J.W."/>
            <person name="Visel A."/>
            <person name="Grigoriev I.V."/>
        </authorList>
    </citation>
    <scope>NUCLEOTIDE SEQUENCE [LARGE SCALE GENOMIC DNA]</scope>
    <source>
        <strain evidence="7 8">CBS 129021</strain>
    </source>
</reference>
<organism evidence="7 8">
    <name type="scientific">Pseudomassariella vexata</name>
    <dbReference type="NCBI Taxonomy" id="1141098"/>
    <lineage>
        <taxon>Eukaryota</taxon>
        <taxon>Fungi</taxon>
        <taxon>Dikarya</taxon>
        <taxon>Ascomycota</taxon>
        <taxon>Pezizomycotina</taxon>
        <taxon>Sordariomycetes</taxon>
        <taxon>Xylariomycetidae</taxon>
        <taxon>Amphisphaeriales</taxon>
        <taxon>Pseudomassariaceae</taxon>
        <taxon>Pseudomassariella</taxon>
    </lineage>
</organism>
<evidence type="ECO:0000256" key="4">
    <source>
        <dbReference type="ARBA" id="ARBA00022723"/>
    </source>
</evidence>
<accession>A0A1Y2DCF2</accession>
<comment type="cofactor">
    <cofactor evidence="1 6">
        <name>heme</name>
        <dbReference type="ChEBI" id="CHEBI:30413"/>
    </cofactor>
</comment>
<dbReference type="InterPro" id="IPR050121">
    <property type="entry name" value="Cytochrome_P450_monoxygenase"/>
</dbReference>
<dbReference type="GeneID" id="63779016"/>
<dbReference type="GO" id="GO:0005506">
    <property type="term" value="F:iron ion binding"/>
    <property type="evidence" value="ECO:0007669"/>
    <property type="project" value="InterPro"/>
</dbReference>
<dbReference type="SUPFAM" id="SSF48264">
    <property type="entry name" value="Cytochrome P450"/>
    <property type="match status" value="1"/>
</dbReference>
<dbReference type="PRINTS" id="PR00385">
    <property type="entry name" value="P450"/>
</dbReference>
<keyword evidence="4 6" id="KW-0479">Metal-binding</keyword>
<dbReference type="RefSeq" id="XP_040710416.1">
    <property type="nucleotide sequence ID" value="XM_040862804.1"/>
</dbReference>
<feature type="binding site" description="axial binding residue" evidence="6">
    <location>
        <position position="439"/>
    </location>
    <ligand>
        <name>heme</name>
        <dbReference type="ChEBI" id="CHEBI:30413"/>
    </ligand>
    <ligandPart>
        <name>Fe</name>
        <dbReference type="ChEBI" id="CHEBI:18248"/>
    </ligandPart>
</feature>
<name>A0A1Y2DCF2_9PEZI</name>
<dbReference type="InterPro" id="IPR002401">
    <property type="entry name" value="Cyt_P450_E_grp-I"/>
</dbReference>
<evidence type="ECO:0000256" key="6">
    <source>
        <dbReference type="PIRSR" id="PIRSR602401-1"/>
    </source>
</evidence>
<evidence type="ECO:0000313" key="7">
    <source>
        <dbReference type="EMBL" id="ORY56949.1"/>
    </source>
</evidence>
<comment type="similarity">
    <text evidence="2">Belongs to the cytochrome P450 family.</text>
</comment>
<dbReference type="Gene3D" id="1.10.630.10">
    <property type="entry name" value="Cytochrome P450"/>
    <property type="match status" value="1"/>
</dbReference>
<dbReference type="GO" id="GO:0020037">
    <property type="term" value="F:heme binding"/>
    <property type="evidence" value="ECO:0007669"/>
    <property type="project" value="InterPro"/>
</dbReference>
<evidence type="ECO:0000256" key="2">
    <source>
        <dbReference type="ARBA" id="ARBA00010617"/>
    </source>
</evidence>
<keyword evidence="8" id="KW-1185">Reference proteome</keyword>